<reference evidence="2" key="1">
    <citation type="submission" date="2022-01" db="EMBL/GenBank/DDBJ databases">
        <authorList>
            <person name="King R."/>
        </authorList>
    </citation>
    <scope>NUCLEOTIDE SEQUENCE</scope>
</reference>
<dbReference type="AlphaFoldDB" id="A0A9P0H892"/>
<accession>A0A9P0H892</accession>
<protein>
    <submittedName>
        <fullName evidence="2">Uncharacterized protein</fullName>
    </submittedName>
</protein>
<name>A0A9P0H892_NEZVI</name>
<keyword evidence="1" id="KW-0472">Membrane</keyword>
<dbReference type="Proteomes" id="UP001152798">
    <property type="component" value="Chromosome 3"/>
</dbReference>
<sequence>MDIGLAGREQGFEQLLPRRKTGFRTSHACGRNSCSYNVTIIPKLSNHGGPIDDGIIICYIYMLVTYFLLGFYNTVFILISYYICNCAVAHLVNLIKLIVFYKFV</sequence>
<keyword evidence="1" id="KW-0812">Transmembrane</keyword>
<feature type="transmembrane region" description="Helical" evidence="1">
    <location>
        <begin position="54"/>
        <end position="72"/>
    </location>
</feature>
<dbReference type="EMBL" id="OV725079">
    <property type="protein sequence ID" value="CAH1397250.1"/>
    <property type="molecule type" value="Genomic_DNA"/>
</dbReference>
<gene>
    <name evidence="2" type="ORF">NEZAVI_LOCUS7113</name>
</gene>
<proteinExistence type="predicted"/>
<evidence type="ECO:0000313" key="2">
    <source>
        <dbReference type="EMBL" id="CAH1397250.1"/>
    </source>
</evidence>
<keyword evidence="1" id="KW-1133">Transmembrane helix</keyword>
<organism evidence="2 3">
    <name type="scientific">Nezara viridula</name>
    <name type="common">Southern green stink bug</name>
    <name type="synonym">Cimex viridulus</name>
    <dbReference type="NCBI Taxonomy" id="85310"/>
    <lineage>
        <taxon>Eukaryota</taxon>
        <taxon>Metazoa</taxon>
        <taxon>Ecdysozoa</taxon>
        <taxon>Arthropoda</taxon>
        <taxon>Hexapoda</taxon>
        <taxon>Insecta</taxon>
        <taxon>Pterygota</taxon>
        <taxon>Neoptera</taxon>
        <taxon>Paraneoptera</taxon>
        <taxon>Hemiptera</taxon>
        <taxon>Heteroptera</taxon>
        <taxon>Panheteroptera</taxon>
        <taxon>Pentatomomorpha</taxon>
        <taxon>Pentatomoidea</taxon>
        <taxon>Pentatomidae</taxon>
        <taxon>Pentatominae</taxon>
        <taxon>Nezara</taxon>
    </lineage>
</organism>
<feature type="transmembrane region" description="Helical" evidence="1">
    <location>
        <begin position="79"/>
        <end position="101"/>
    </location>
</feature>
<evidence type="ECO:0000256" key="1">
    <source>
        <dbReference type="SAM" id="Phobius"/>
    </source>
</evidence>
<keyword evidence="3" id="KW-1185">Reference proteome</keyword>
<evidence type="ECO:0000313" key="3">
    <source>
        <dbReference type="Proteomes" id="UP001152798"/>
    </source>
</evidence>